<dbReference type="Proteomes" id="UP000095287">
    <property type="component" value="Unplaced"/>
</dbReference>
<evidence type="ECO:0000256" key="6">
    <source>
        <dbReference type="ARBA" id="ARBA00023136"/>
    </source>
</evidence>
<dbReference type="InterPro" id="IPR006694">
    <property type="entry name" value="Fatty_acid_hydroxylase"/>
</dbReference>
<evidence type="ECO:0000313" key="9">
    <source>
        <dbReference type="WBParaSite" id="L893_g33624.t1"/>
    </source>
</evidence>
<dbReference type="AlphaFoldDB" id="A0A1I8A6X0"/>
<sequence length="386" mass="44905">MSLSANTREFIGNLHPSNLRYLFYLVSANETSYYSVEEVPDFITKVSGWFLILLLLEFVVIWIKGHKEGFAYNDTVTSISAGLFQQLLKIGGKTSSLACYIYIYDNYRLVTMPVDWTFTWIVAFFLQDFAYYLGHRAIHEAGIFWSFHQMHHSSEYYNLSTALRQGAVQEIGIAFFDCLQSFIVPPPMFLTHKLLNTVYQFWIHTEMIPSLGPLELVFNTPSHHRVHHGRNPYCIDRNYGGTLIIWDRLFGTFTSERENEKPVYGLVENVKSFNQLWLQFFEFKALGWDKGRLKGRGGNPLFPGIVNKLKAIFFPAGYFPGIRTYQFFLWRTKWNTAEAIPRIEKNVVKYNPHLSAQLKCYTLVQFVVLVFEYYSFIKACSSITTN</sequence>
<evidence type="ECO:0000256" key="3">
    <source>
        <dbReference type="ARBA" id="ARBA00022989"/>
    </source>
</evidence>
<evidence type="ECO:0000256" key="2">
    <source>
        <dbReference type="ARBA" id="ARBA00022692"/>
    </source>
</evidence>
<reference evidence="9" key="1">
    <citation type="submission" date="2016-11" db="UniProtKB">
        <authorList>
            <consortium name="WormBaseParasite"/>
        </authorList>
    </citation>
    <scope>IDENTIFICATION</scope>
</reference>
<feature type="domain" description="Fatty acid hydroxylase" evidence="7">
    <location>
        <begin position="120"/>
        <end position="252"/>
    </location>
</feature>
<dbReference type="GO" id="GO:0008610">
    <property type="term" value="P:lipid biosynthetic process"/>
    <property type="evidence" value="ECO:0007669"/>
    <property type="project" value="InterPro"/>
</dbReference>
<keyword evidence="2" id="KW-0812">Transmembrane</keyword>
<dbReference type="GO" id="GO:0016020">
    <property type="term" value="C:membrane"/>
    <property type="evidence" value="ECO:0007669"/>
    <property type="project" value="GOC"/>
</dbReference>
<keyword evidence="8" id="KW-1185">Reference proteome</keyword>
<dbReference type="PANTHER" id="PTHR21624:SF1">
    <property type="entry name" value="ALKYLGLYCEROL MONOOXYGENASE"/>
    <property type="match status" value="1"/>
</dbReference>
<dbReference type="Pfam" id="PF04116">
    <property type="entry name" value="FA_hydroxylase"/>
    <property type="match status" value="1"/>
</dbReference>
<comment type="subcellular location">
    <subcellularLocation>
        <location evidence="1">Endomembrane system</location>
        <topology evidence="1">Multi-pass membrane protein</topology>
    </subcellularLocation>
</comment>
<keyword evidence="5" id="KW-0443">Lipid metabolism</keyword>
<dbReference type="GO" id="GO:0050479">
    <property type="term" value="F:glyceryl-ether monooxygenase activity"/>
    <property type="evidence" value="ECO:0007669"/>
    <property type="project" value="TreeGrafter"/>
</dbReference>
<name>A0A1I8A6X0_9BILA</name>
<organism evidence="8 9">
    <name type="scientific">Steinernema glaseri</name>
    <dbReference type="NCBI Taxonomy" id="37863"/>
    <lineage>
        <taxon>Eukaryota</taxon>
        <taxon>Metazoa</taxon>
        <taxon>Ecdysozoa</taxon>
        <taxon>Nematoda</taxon>
        <taxon>Chromadorea</taxon>
        <taxon>Rhabditida</taxon>
        <taxon>Tylenchina</taxon>
        <taxon>Panagrolaimomorpha</taxon>
        <taxon>Strongyloidoidea</taxon>
        <taxon>Steinernematidae</taxon>
        <taxon>Steinernema</taxon>
    </lineage>
</organism>
<evidence type="ECO:0000313" key="8">
    <source>
        <dbReference type="Proteomes" id="UP000095287"/>
    </source>
</evidence>
<dbReference type="InterPro" id="IPR051689">
    <property type="entry name" value="Sterol_desaturase/TMEM195"/>
</dbReference>
<keyword evidence="3" id="KW-1133">Transmembrane helix</keyword>
<dbReference type="GO" id="GO:0005783">
    <property type="term" value="C:endoplasmic reticulum"/>
    <property type="evidence" value="ECO:0007669"/>
    <property type="project" value="TreeGrafter"/>
</dbReference>
<dbReference type="GO" id="GO:0005506">
    <property type="term" value="F:iron ion binding"/>
    <property type="evidence" value="ECO:0007669"/>
    <property type="project" value="InterPro"/>
</dbReference>
<evidence type="ECO:0000256" key="4">
    <source>
        <dbReference type="ARBA" id="ARBA00023002"/>
    </source>
</evidence>
<keyword evidence="6" id="KW-0472">Membrane</keyword>
<accession>A0A1I8A6X0</accession>
<dbReference type="GO" id="GO:0006643">
    <property type="term" value="P:membrane lipid metabolic process"/>
    <property type="evidence" value="ECO:0007669"/>
    <property type="project" value="TreeGrafter"/>
</dbReference>
<proteinExistence type="predicted"/>
<evidence type="ECO:0000259" key="7">
    <source>
        <dbReference type="Pfam" id="PF04116"/>
    </source>
</evidence>
<evidence type="ECO:0000256" key="5">
    <source>
        <dbReference type="ARBA" id="ARBA00023098"/>
    </source>
</evidence>
<dbReference type="WBParaSite" id="L893_g33624.t1">
    <property type="protein sequence ID" value="L893_g33624.t1"/>
    <property type="gene ID" value="L893_g33624"/>
</dbReference>
<dbReference type="PANTHER" id="PTHR21624">
    <property type="entry name" value="STEROL DESATURASE-RELATED PROTEIN"/>
    <property type="match status" value="1"/>
</dbReference>
<evidence type="ECO:0000256" key="1">
    <source>
        <dbReference type="ARBA" id="ARBA00004127"/>
    </source>
</evidence>
<keyword evidence="4" id="KW-0560">Oxidoreductase</keyword>
<protein>
    <submittedName>
        <fullName evidence="9">Fatty acid hydroxylase domain-containing protein</fullName>
    </submittedName>
</protein>